<comment type="subcellular location">
    <subcellularLocation>
        <location evidence="1">Cell membrane</location>
        <topology evidence="1">Peripheral membrane protein</topology>
        <orientation evidence="1">Cytoplasmic side</orientation>
    </subcellularLocation>
</comment>
<dbReference type="InterPro" id="IPR012823">
    <property type="entry name" value="Flagell_FliJ"/>
</dbReference>
<dbReference type="GO" id="GO:0015031">
    <property type="term" value="P:protein transport"/>
    <property type="evidence" value="ECO:0007669"/>
    <property type="project" value="UniProtKB-KW"/>
</dbReference>
<name>A0A246JF15_9BURK</name>
<keyword evidence="8" id="KW-0653">Protein transport</keyword>
<dbReference type="GO" id="GO:0009288">
    <property type="term" value="C:bacterial-type flagellum"/>
    <property type="evidence" value="ECO:0007669"/>
    <property type="project" value="InterPro"/>
</dbReference>
<feature type="compositionally biased region" description="Basic and acidic residues" evidence="12">
    <location>
        <begin position="123"/>
        <end position="140"/>
    </location>
</feature>
<proteinExistence type="inferred from homology"/>
<evidence type="ECO:0000256" key="6">
    <source>
        <dbReference type="ARBA" id="ARBA00022500"/>
    </source>
</evidence>
<dbReference type="InterPro" id="IPR053716">
    <property type="entry name" value="Flag_assembly_chemotaxis_eff"/>
</dbReference>
<accession>A0A246JF15</accession>
<feature type="region of interest" description="Disordered" evidence="12">
    <location>
        <begin position="123"/>
        <end position="156"/>
    </location>
</feature>
<dbReference type="GO" id="GO:0005886">
    <property type="term" value="C:plasma membrane"/>
    <property type="evidence" value="ECO:0007669"/>
    <property type="project" value="UniProtKB-SubCell"/>
</dbReference>
<keyword evidence="13" id="KW-0969">Cilium</keyword>
<feature type="coiled-coil region" evidence="11">
    <location>
        <begin position="6"/>
        <end position="47"/>
    </location>
</feature>
<evidence type="ECO:0000256" key="5">
    <source>
        <dbReference type="ARBA" id="ARBA00022475"/>
    </source>
</evidence>
<dbReference type="Proteomes" id="UP000197468">
    <property type="component" value="Unassembled WGS sequence"/>
</dbReference>
<evidence type="ECO:0000256" key="3">
    <source>
        <dbReference type="ARBA" id="ARBA00020392"/>
    </source>
</evidence>
<keyword evidence="5" id="KW-1003">Cell membrane</keyword>
<dbReference type="PANTHER" id="PTHR38786:SF1">
    <property type="entry name" value="FLAGELLAR FLIJ PROTEIN"/>
    <property type="match status" value="1"/>
</dbReference>
<keyword evidence="6" id="KW-0145">Chemotaxis</keyword>
<dbReference type="GO" id="GO:0044781">
    <property type="term" value="P:bacterial-type flagellum organization"/>
    <property type="evidence" value="ECO:0007669"/>
    <property type="project" value="UniProtKB-KW"/>
</dbReference>
<sequence length="156" mass="17910">MSSSNLQALTVLLERAEAERDEALQFLQEAQARASAARNQHDQLSQYRTDYTTRWTQEFTQRTTVHILGCYQNFGQRLDQAIGQQSGIADYADQRLTAARDVLRERELRVASVRKLIERRRAESLRSQMRQEQRVTDEQAARAASRGANPMSRLVA</sequence>
<evidence type="ECO:0000313" key="14">
    <source>
        <dbReference type="Proteomes" id="UP000197468"/>
    </source>
</evidence>
<evidence type="ECO:0000313" key="13">
    <source>
        <dbReference type="EMBL" id="OWQ91276.1"/>
    </source>
</evidence>
<keyword evidence="7" id="KW-1005">Bacterial flagellum biogenesis</keyword>
<evidence type="ECO:0000256" key="9">
    <source>
        <dbReference type="ARBA" id="ARBA00023136"/>
    </source>
</evidence>
<gene>
    <name evidence="13" type="primary">fliJ</name>
    <name evidence="13" type="ORF">CDN99_08850</name>
</gene>
<evidence type="ECO:0000256" key="2">
    <source>
        <dbReference type="ARBA" id="ARBA00010004"/>
    </source>
</evidence>
<evidence type="ECO:0000256" key="12">
    <source>
        <dbReference type="SAM" id="MobiDB-lite"/>
    </source>
</evidence>
<dbReference type="InterPro" id="IPR052570">
    <property type="entry name" value="FliJ"/>
</dbReference>
<comment type="caution">
    <text evidence="13">The sequence shown here is derived from an EMBL/GenBank/DDBJ whole genome shotgun (WGS) entry which is preliminary data.</text>
</comment>
<keyword evidence="13" id="KW-0966">Cell projection</keyword>
<evidence type="ECO:0000256" key="7">
    <source>
        <dbReference type="ARBA" id="ARBA00022795"/>
    </source>
</evidence>
<evidence type="ECO:0000256" key="4">
    <source>
        <dbReference type="ARBA" id="ARBA00022448"/>
    </source>
</evidence>
<keyword evidence="14" id="KW-1185">Reference proteome</keyword>
<dbReference type="EMBL" id="NIOF01000003">
    <property type="protein sequence ID" value="OWQ91276.1"/>
    <property type="molecule type" value="Genomic_DNA"/>
</dbReference>
<dbReference type="Pfam" id="PF02050">
    <property type="entry name" value="FliJ"/>
    <property type="match status" value="1"/>
</dbReference>
<dbReference type="PANTHER" id="PTHR38786">
    <property type="entry name" value="FLAGELLAR FLIJ PROTEIN"/>
    <property type="match status" value="1"/>
</dbReference>
<dbReference type="NCBIfam" id="TIGR02473">
    <property type="entry name" value="flagell_FliJ"/>
    <property type="match status" value="1"/>
</dbReference>
<comment type="similarity">
    <text evidence="2">Belongs to the FliJ family.</text>
</comment>
<evidence type="ECO:0000256" key="11">
    <source>
        <dbReference type="SAM" id="Coils"/>
    </source>
</evidence>
<dbReference type="OrthoDB" id="8687958at2"/>
<reference evidence="13 14" key="1">
    <citation type="journal article" date="2008" name="Int. J. Syst. Evol. Microbiol.">
        <title>Description of Roseateles aquatilis sp. nov. and Roseateles terrae sp. nov., in the class Betaproteobacteria, and emended description of the genus Roseateles.</title>
        <authorList>
            <person name="Gomila M."/>
            <person name="Bowien B."/>
            <person name="Falsen E."/>
            <person name="Moore E.R."/>
            <person name="Lalucat J."/>
        </authorList>
    </citation>
    <scope>NUCLEOTIDE SEQUENCE [LARGE SCALE GENOMIC DNA]</scope>
    <source>
        <strain evidence="13 14">CCUG 48205</strain>
    </source>
</reference>
<keyword evidence="13" id="KW-0282">Flagellum</keyword>
<evidence type="ECO:0000256" key="8">
    <source>
        <dbReference type="ARBA" id="ARBA00022927"/>
    </source>
</evidence>
<dbReference type="GO" id="GO:0006935">
    <property type="term" value="P:chemotaxis"/>
    <property type="evidence" value="ECO:0007669"/>
    <property type="project" value="UniProtKB-KW"/>
</dbReference>
<keyword evidence="4" id="KW-0813">Transport</keyword>
<protein>
    <recommendedName>
        <fullName evidence="3">Flagellar FliJ protein</fullName>
    </recommendedName>
</protein>
<organism evidence="13 14">
    <name type="scientific">Roseateles aquatilis</name>
    <dbReference type="NCBI Taxonomy" id="431061"/>
    <lineage>
        <taxon>Bacteria</taxon>
        <taxon>Pseudomonadati</taxon>
        <taxon>Pseudomonadota</taxon>
        <taxon>Betaproteobacteria</taxon>
        <taxon>Burkholderiales</taxon>
        <taxon>Sphaerotilaceae</taxon>
        <taxon>Roseateles</taxon>
    </lineage>
</organism>
<dbReference type="Gene3D" id="1.10.287.1700">
    <property type="match status" value="1"/>
</dbReference>
<keyword evidence="11" id="KW-0175">Coiled coil</keyword>
<dbReference type="AlphaFoldDB" id="A0A246JF15"/>
<evidence type="ECO:0000256" key="10">
    <source>
        <dbReference type="ARBA" id="ARBA00023225"/>
    </source>
</evidence>
<dbReference type="RefSeq" id="WP_088384505.1">
    <property type="nucleotide sequence ID" value="NZ_NIOF01000003.1"/>
</dbReference>
<keyword evidence="10" id="KW-1006">Bacterial flagellum protein export</keyword>
<keyword evidence="9" id="KW-0472">Membrane</keyword>
<evidence type="ECO:0000256" key="1">
    <source>
        <dbReference type="ARBA" id="ARBA00004413"/>
    </source>
</evidence>
<dbReference type="GO" id="GO:0071973">
    <property type="term" value="P:bacterial-type flagellum-dependent cell motility"/>
    <property type="evidence" value="ECO:0007669"/>
    <property type="project" value="InterPro"/>
</dbReference>